<dbReference type="AlphaFoldDB" id="A0A8D8QGE5"/>
<name>A0A8D8QGE5_9HEMI</name>
<reference evidence="2" key="1">
    <citation type="submission" date="2021-05" db="EMBL/GenBank/DDBJ databases">
        <authorList>
            <person name="Alioto T."/>
            <person name="Alioto T."/>
            <person name="Gomez Garrido J."/>
        </authorList>
    </citation>
    <scope>NUCLEOTIDE SEQUENCE</scope>
</reference>
<organism evidence="2">
    <name type="scientific">Cacopsylla melanoneura</name>
    <dbReference type="NCBI Taxonomy" id="428564"/>
    <lineage>
        <taxon>Eukaryota</taxon>
        <taxon>Metazoa</taxon>
        <taxon>Ecdysozoa</taxon>
        <taxon>Arthropoda</taxon>
        <taxon>Hexapoda</taxon>
        <taxon>Insecta</taxon>
        <taxon>Pterygota</taxon>
        <taxon>Neoptera</taxon>
        <taxon>Paraneoptera</taxon>
        <taxon>Hemiptera</taxon>
        <taxon>Sternorrhyncha</taxon>
        <taxon>Psylloidea</taxon>
        <taxon>Psyllidae</taxon>
        <taxon>Psyllinae</taxon>
        <taxon>Cacopsylla</taxon>
    </lineage>
</organism>
<protein>
    <submittedName>
        <fullName evidence="2">Uncharacterized protein</fullName>
    </submittedName>
</protein>
<evidence type="ECO:0000256" key="1">
    <source>
        <dbReference type="SAM" id="MobiDB-lite"/>
    </source>
</evidence>
<evidence type="ECO:0000313" key="2">
    <source>
        <dbReference type="EMBL" id="CAG6630837.1"/>
    </source>
</evidence>
<feature type="region of interest" description="Disordered" evidence="1">
    <location>
        <begin position="55"/>
        <end position="93"/>
    </location>
</feature>
<dbReference type="EMBL" id="HBUF01075007">
    <property type="protein sequence ID" value="CAG6630837.1"/>
    <property type="molecule type" value="Transcribed_RNA"/>
</dbReference>
<sequence>MKTTQVLSNQKVLWTRHCLLSNPVPCLTLNPPLIRFLLPIEKLTTLERNILTLKTKKKKTKNHPWNKLGPRKRNAAAKPIRTKKKKKRKSTTTVYRRLANSVCRTTRVKFVCFTSVSPR</sequence>
<accession>A0A8D8QGE5</accession>
<feature type="compositionally biased region" description="Basic residues" evidence="1">
    <location>
        <begin position="55"/>
        <end position="90"/>
    </location>
</feature>
<proteinExistence type="predicted"/>